<accession>A0A2N9J631</accession>
<organism evidence="1">
    <name type="scientific">Fagus sylvatica</name>
    <name type="common">Beechnut</name>
    <dbReference type="NCBI Taxonomy" id="28930"/>
    <lineage>
        <taxon>Eukaryota</taxon>
        <taxon>Viridiplantae</taxon>
        <taxon>Streptophyta</taxon>
        <taxon>Embryophyta</taxon>
        <taxon>Tracheophyta</taxon>
        <taxon>Spermatophyta</taxon>
        <taxon>Magnoliopsida</taxon>
        <taxon>eudicotyledons</taxon>
        <taxon>Gunneridae</taxon>
        <taxon>Pentapetalae</taxon>
        <taxon>rosids</taxon>
        <taxon>fabids</taxon>
        <taxon>Fagales</taxon>
        <taxon>Fagaceae</taxon>
        <taxon>Fagus</taxon>
    </lineage>
</organism>
<dbReference type="AlphaFoldDB" id="A0A2N9J631"/>
<gene>
    <name evidence="1" type="ORF">FSB_LOCUS59845</name>
</gene>
<proteinExistence type="predicted"/>
<reference evidence="1" key="1">
    <citation type="submission" date="2018-02" db="EMBL/GenBank/DDBJ databases">
        <authorList>
            <person name="Cohen D.B."/>
            <person name="Kent A.D."/>
        </authorList>
    </citation>
    <scope>NUCLEOTIDE SEQUENCE</scope>
</reference>
<protein>
    <submittedName>
        <fullName evidence="1">Uncharacterized protein</fullName>
    </submittedName>
</protein>
<sequence length="175" mass="19926">MDSTQNGTKHRCHVVAMPIPVEATSSTDILISFVVTEEWLGFGQDPKPIGFISSDPKPTKRFPEKQTWGTWEDATSLRRPPVRHRELDDTVKIIVPWTDAFVDQTRWFNHMEDKVSKLIDGENSGGIIDRIIPVCNPYHSLLCHFDISNTEIVLELPMKKPKAKFFSLDSMIGHP</sequence>
<name>A0A2N9J631_FAGSY</name>
<evidence type="ECO:0000313" key="1">
    <source>
        <dbReference type="EMBL" id="SPD31963.1"/>
    </source>
</evidence>
<dbReference type="EMBL" id="OIVN01006382">
    <property type="protein sequence ID" value="SPD31963.1"/>
    <property type="molecule type" value="Genomic_DNA"/>
</dbReference>